<keyword evidence="4" id="KW-0808">Transferase</keyword>
<reference evidence="9 10" key="1">
    <citation type="journal article" date="2018" name="Genome Announc.">
        <title>Genome Sequence of Geothermobacter sp. HR-1 Iron Reducer from the Loihi Seamount.</title>
        <authorList>
            <person name="Smith H."/>
            <person name="Abuyen K."/>
            <person name="Tremblay J."/>
            <person name="Savalia P."/>
            <person name="Perez-Rodriguez I."/>
            <person name="Emerson D."/>
            <person name="Tully B."/>
            <person name="Amend J."/>
        </authorList>
    </citation>
    <scope>NUCLEOTIDE SEQUENCE [LARGE SCALE GENOMIC DNA]</scope>
    <source>
        <strain evidence="9 10">HR-1</strain>
    </source>
</reference>
<dbReference type="Pfam" id="PF00989">
    <property type="entry name" value="PAS"/>
    <property type="match status" value="1"/>
</dbReference>
<name>A0A2K2H835_9BACT</name>
<dbReference type="Gene3D" id="1.10.287.130">
    <property type="match status" value="1"/>
</dbReference>
<dbReference type="InterPro" id="IPR003661">
    <property type="entry name" value="HisK_dim/P_dom"/>
</dbReference>
<dbReference type="Pfam" id="PF02518">
    <property type="entry name" value="HATPase_c"/>
    <property type="match status" value="1"/>
</dbReference>
<organism evidence="9 10">
    <name type="scientific">Geothermobacter hydrogeniphilus</name>
    <dbReference type="NCBI Taxonomy" id="1969733"/>
    <lineage>
        <taxon>Bacteria</taxon>
        <taxon>Pseudomonadati</taxon>
        <taxon>Thermodesulfobacteriota</taxon>
        <taxon>Desulfuromonadia</taxon>
        <taxon>Desulfuromonadales</taxon>
        <taxon>Geothermobacteraceae</taxon>
        <taxon>Geothermobacter</taxon>
    </lineage>
</organism>
<feature type="domain" description="Histidine kinase" evidence="7">
    <location>
        <begin position="296"/>
        <end position="508"/>
    </location>
</feature>
<dbReference type="PROSITE" id="PS50112">
    <property type="entry name" value="PAS"/>
    <property type="match status" value="1"/>
</dbReference>
<dbReference type="InterPro" id="IPR035965">
    <property type="entry name" value="PAS-like_dom_sf"/>
</dbReference>
<keyword evidence="5" id="KW-0418">Kinase</keyword>
<dbReference type="InterPro" id="IPR000014">
    <property type="entry name" value="PAS"/>
</dbReference>
<evidence type="ECO:0000259" key="7">
    <source>
        <dbReference type="PROSITE" id="PS50109"/>
    </source>
</evidence>
<dbReference type="SUPFAM" id="SSF47384">
    <property type="entry name" value="Homodimeric domain of signal transducing histidine kinase"/>
    <property type="match status" value="1"/>
</dbReference>
<keyword evidence="6" id="KW-0472">Membrane</keyword>
<evidence type="ECO:0000256" key="3">
    <source>
        <dbReference type="ARBA" id="ARBA00022553"/>
    </source>
</evidence>
<feature type="domain" description="PAS" evidence="8">
    <location>
        <begin position="35"/>
        <end position="73"/>
    </location>
</feature>
<dbReference type="GO" id="GO:0007234">
    <property type="term" value="P:osmosensory signaling via phosphorelay pathway"/>
    <property type="evidence" value="ECO:0007669"/>
    <property type="project" value="TreeGrafter"/>
</dbReference>
<dbReference type="InterPro" id="IPR050351">
    <property type="entry name" value="BphY/WalK/GraS-like"/>
</dbReference>
<dbReference type="GO" id="GO:0000156">
    <property type="term" value="F:phosphorelay response regulator activity"/>
    <property type="evidence" value="ECO:0007669"/>
    <property type="project" value="TreeGrafter"/>
</dbReference>
<dbReference type="Proteomes" id="UP000236340">
    <property type="component" value="Unassembled WGS sequence"/>
</dbReference>
<dbReference type="Gene3D" id="3.30.565.10">
    <property type="entry name" value="Histidine kinase-like ATPase, C-terminal domain"/>
    <property type="match status" value="1"/>
</dbReference>
<dbReference type="SMART" id="SM00387">
    <property type="entry name" value="HATPase_c"/>
    <property type="match status" value="1"/>
</dbReference>
<dbReference type="OrthoDB" id="5499652at2"/>
<dbReference type="InterPro" id="IPR036890">
    <property type="entry name" value="HATPase_C_sf"/>
</dbReference>
<dbReference type="InterPro" id="IPR013656">
    <property type="entry name" value="PAS_4"/>
</dbReference>
<evidence type="ECO:0000256" key="1">
    <source>
        <dbReference type="ARBA" id="ARBA00000085"/>
    </source>
</evidence>
<evidence type="ECO:0000256" key="2">
    <source>
        <dbReference type="ARBA" id="ARBA00012438"/>
    </source>
</evidence>
<dbReference type="CDD" id="cd00075">
    <property type="entry name" value="HATPase"/>
    <property type="match status" value="1"/>
</dbReference>
<comment type="catalytic activity">
    <reaction evidence="1">
        <text>ATP + protein L-histidine = ADP + protein N-phospho-L-histidine.</text>
        <dbReference type="EC" id="2.7.13.3"/>
    </reaction>
</comment>
<dbReference type="NCBIfam" id="TIGR00229">
    <property type="entry name" value="sensory_box"/>
    <property type="match status" value="1"/>
</dbReference>
<evidence type="ECO:0000256" key="5">
    <source>
        <dbReference type="ARBA" id="ARBA00022777"/>
    </source>
</evidence>
<dbReference type="PROSITE" id="PS50109">
    <property type="entry name" value="HIS_KIN"/>
    <property type="match status" value="1"/>
</dbReference>
<dbReference type="InterPro" id="IPR036097">
    <property type="entry name" value="HisK_dim/P_sf"/>
</dbReference>
<evidence type="ECO:0000313" key="10">
    <source>
        <dbReference type="Proteomes" id="UP000236340"/>
    </source>
</evidence>
<dbReference type="GO" id="GO:0016020">
    <property type="term" value="C:membrane"/>
    <property type="evidence" value="ECO:0007669"/>
    <property type="project" value="UniProtKB-SubCell"/>
</dbReference>
<dbReference type="InterPro" id="IPR003594">
    <property type="entry name" value="HATPase_dom"/>
</dbReference>
<dbReference type="Pfam" id="PF00512">
    <property type="entry name" value="HisKA"/>
    <property type="match status" value="1"/>
</dbReference>
<keyword evidence="3" id="KW-0597">Phosphoprotein</keyword>
<dbReference type="GO" id="GO:0030295">
    <property type="term" value="F:protein kinase activator activity"/>
    <property type="evidence" value="ECO:0007669"/>
    <property type="project" value="TreeGrafter"/>
</dbReference>
<proteinExistence type="predicted"/>
<dbReference type="InterPro" id="IPR005467">
    <property type="entry name" value="His_kinase_dom"/>
</dbReference>
<dbReference type="InterPro" id="IPR013767">
    <property type="entry name" value="PAS_fold"/>
</dbReference>
<accession>A0A2K2H835</accession>
<dbReference type="PANTHER" id="PTHR42878">
    <property type="entry name" value="TWO-COMPONENT HISTIDINE KINASE"/>
    <property type="match status" value="1"/>
</dbReference>
<dbReference type="CDD" id="cd00130">
    <property type="entry name" value="PAS"/>
    <property type="match status" value="1"/>
</dbReference>
<dbReference type="EC" id="2.7.13.3" evidence="2"/>
<evidence type="ECO:0000256" key="6">
    <source>
        <dbReference type="ARBA" id="ARBA00023136"/>
    </source>
</evidence>
<dbReference type="GO" id="GO:0006355">
    <property type="term" value="P:regulation of DNA-templated transcription"/>
    <property type="evidence" value="ECO:0007669"/>
    <property type="project" value="InterPro"/>
</dbReference>
<evidence type="ECO:0000313" key="9">
    <source>
        <dbReference type="EMBL" id="PNU19421.1"/>
    </source>
</evidence>
<dbReference type="PRINTS" id="PR00344">
    <property type="entry name" value="BCTRLSENSOR"/>
</dbReference>
<dbReference type="Pfam" id="PF08448">
    <property type="entry name" value="PAS_4"/>
    <property type="match status" value="1"/>
</dbReference>
<dbReference type="SMART" id="SM00091">
    <property type="entry name" value="PAS"/>
    <property type="match status" value="2"/>
</dbReference>
<comment type="caution">
    <text evidence="9">The sequence shown here is derived from an EMBL/GenBank/DDBJ whole genome shotgun (WGS) entry which is preliminary data.</text>
</comment>
<dbReference type="InterPro" id="IPR004358">
    <property type="entry name" value="Sig_transdc_His_kin-like_C"/>
</dbReference>
<dbReference type="SUPFAM" id="SSF55874">
    <property type="entry name" value="ATPase domain of HSP90 chaperone/DNA topoisomerase II/histidine kinase"/>
    <property type="match status" value="1"/>
</dbReference>
<dbReference type="SUPFAM" id="SSF55785">
    <property type="entry name" value="PYP-like sensor domain (PAS domain)"/>
    <property type="match status" value="2"/>
</dbReference>
<dbReference type="Gene3D" id="3.30.450.20">
    <property type="entry name" value="PAS domain"/>
    <property type="match status" value="2"/>
</dbReference>
<gene>
    <name evidence="9" type="ORF">C2E25_12640</name>
</gene>
<dbReference type="CDD" id="cd00082">
    <property type="entry name" value="HisKA"/>
    <property type="match status" value="1"/>
</dbReference>
<evidence type="ECO:0000259" key="8">
    <source>
        <dbReference type="PROSITE" id="PS50112"/>
    </source>
</evidence>
<dbReference type="PANTHER" id="PTHR42878:SF15">
    <property type="entry name" value="BACTERIOPHYTOCHROME"/>
    <property type="match status" value="1"/>
</dbReference>
<dbReference type="AlphaFoldDB" id="A0A2K2H835"/>
<sequence length="508" mass="56962">MLPTRVKDIPLQPDKETMKQAPLTDFLKLLPVELLLRTMPSGLFLVDTDQRVVYWNSEAERITGYSAEEALGRHCSFLEGVECGRGCGLYSPTVEKPVIGAFCTIYTKTGDSLIISKNIDYLRKDGEIVGGIESFIDVTEQKKLEAALRRQSEQLESTVAQRTAELEKERSRLNSLLEAMTDFAYIVTDDYQVSYMNRAMIEQLGDHIGECCFNSFHDLDHPCPDCPIERVGAGEIVREERFIPKLKQTHELLHTPLANSDGKTLKLAVCRDITERKAVEQALRDANKELDAFAHTVSHDLRSPLTPIIGFAEYLREQYRDKLDEQALGLLQDIETQGLKMLQQMEDLLVLAQIGKLPQPAEPLSTNAVVADVMENLRDEIADKQAEISVGPLPAARLPETLLIQMFSNLIGNALRYGCEPRGTIEISGDREGRRLRYQIRDHGRGLEEKERERIFEPFTRGRSSTGEGTGIGLAIVAKLARIYNGRARVEETPGGGCTFVVEMLEPE</sequence>
<dbReference type="EMBL" id="PPFX01000031">
    <property type="protein sequence ID" value="PNU19421.1"/>
    <property type="molecule type" value="Genomic_DNA"/>
</dbReference>
<dbReference type="RefSeq" id="WP_103116095.1">
    <property type="nucleotide sequence ID" value="NZ_PPFX01000031.1"/>
</dbReference>
<protein>
    <recommendedName>
        <fullName evidence="2">histidine kinase</fullName>
        <ecNumber evidence="2">2.7.13.3</ecNumber>
    </recommendedName>
</protein>
<dbReference type="GO" id="GO:0000155">
    <property type="term" value="F:phosphorelay sensor kinase activity"/>
    <property type="evidence" value="ECO:0007669"/>
    <property type="project" value="InterPro"/>
</dbReference>
<dbReference type="SMART" id="SM00388">
    <property type="entry name" value="HisKA"/>
    <property type="match status" value="1"/>
</dbReference>
<evidence type="ECO:0000256" key="4">
    <source>
        <dbReference type="ARBA" id="ARBA00022679"/>
    </source>
</evidence>